<evidence type="ECO:0000259" key="2">
    <source>
        <dbReference type="Pfam" id="PF03713"/>
    </source>
</evidence>
<dbReference type="Gene3D" id="1.20.1260.10">
    <property type="match status" value="1"/>
</dbReference>
<feature type="domain" description="DUF305" evidence="2">
    <location>
        <begin position="54"/>
        <end position="206"/>
    </location>
</feature>
<dbReference type="Pfam" id="PF03713">
    <property type="entry name" value="DUF305"/>
    <property type="match status" value="1"/>
</dbReference>
<reference evidence="3" key="1">
    <citation type="journal article" date="2014" name="Int. J. Syst. Evol. Microbiol.">
        <title>Complete genome sequence of Corynebacterium casei LMG S-19264T (=DSM 44701T), isolated from a smear-ripened cheese.</title>
        <authorList>
            <consortium name="US DOE Joint Genome Institute (JGI-PGF)"/>
            <person name="Walter F."/>
            <person name="Albersmeier A."/>
            <person name="Kalinowski J."/>
            <person name="Ruckert C."/>
        </authorList>
    </citation>
    <scope>NUCLEOTIDE SEQUENCE</scope>
    <source>
        <strain evidence="3">JCM 3313</strain>
    </source>
</reference>
<dbReference type="InterPro" id="IPR005183">
    <property type="entry name" value="DUF305_CopM-like"/>
</dbReference>
<dbReference type="Proteomes" id="UP000639606">
    <property type="component" value="Unassembled WGS sequence"/>
</dbReference>
<dbReference type="PANTHER" id="PTHR36933:SF1">
    <property type="entry name" value="SLL0788 PROTEIN"/>
    <property type="match status" value="1"/>
</dbReference>
<evidence type="ECO:0000313" key="4">
    <source>
        <dbReference type="Proteomes" id="UP000639606"/>
    </source>
</evidence>
<proteinExistence type="predicted"/>
<dbReference type="InterPro" id="IPR012347">
    <property type="entry name" value="Ferritin-like"/>
</dbReference>
<sequence length="207" mass="21987">MMRKSLIGFGVAGVAAATLLAGCGGNDMADMRHDTTTTALSAASARQDGHNEQDVKFARDMIGHHQQALDMAAMVPGKSTNREVIDLGKRIAAAQEPEIKKMTEWLAKWGAAPSTSTPDTDHGAGHGTGHGSMPGMMTAEEMAKLNGATGADFDRMWLEMMIKHHQGALAMAKTEQGEGASTEAKELAEEIVKAQQAEITEMRGLLK</sequence>
<keyword evidence="4" id="KW-1185">Reference proteome</keyword>
<accession>A0A918EHA2</accession>
<reference evidence="3" key="2">
    <citation type="submission" date="2020-09" db="EMBL/GenBank/DDBJ databases">
        <authorList>
            <person name="Sun Q."/>
            <person name="Ohkuma M."/>
        </authorList>
    </citation>
    <scope>NUCLEOTIDE SEQUENCE</scope>
    <source>
        <strain evidence="3">JCM 3313</strain>
    </source>
</reference>
<dbReference type="AlphaFoldDB" id="A0A918EHA2"/>
<gene>
    <name evidence="3" type="ORF">GCM10010185_55130</name>
</gene>
<organism evidence="3 4">
    <name type="scientific">Saccharothrix coeruleofusca</name>
    <dbReference type="NCBI Taxonomy" id="33919"/>
    <lineage>
        <taxon>Bacteria</taxon>
        <taxon>Bacillati</taxon>
        <taxon>Actinomycetota</taxon>
        <taxon>Actinomycetes</taxon>
        <taxon>Pseudonocardiales</taxon>
        <taxon>Pseudonocardiaceae</taxon>
        <taxon>Saccharothrix</taxon>
    </lineage>
</organism>
<evidence type="ECO:0000256" key="1">
    <source>
        <dbReference type="SAM" id="MobiDB-lite"/>
    </source>
</evidence>
<feature type="region of interest" description="Disordered" evidence="1">
    <location>
        <begin position="112"/>
        <end position="133"/>
    </location>
</feature>
<dbReference type="EMBL" id="BMRG01000014">
    <property type="protein sequence ID" value="GGP74515.1"/>
    <property type="molecule type" value="Genomic_DNA"/>
</dbReference>
<evidence type="ECO:0000313" key="3">
    <source>
        <dbReference type="EMBL" id="GGP74515.1"/>
    </source>
</evidence>
<dbReference type="PANTHER" id="PTHR36933">
    <property type="entry name" value="SLL0788 PROTEIN"/>
    <property type="match status" value="1"/>
</dbReference>
<protein>
    <recommendedName>
        <fullName evidence="2">DUF305 domain-containing protein</fullName>
    </recommendedName>
</protein>
<comment type="caution">
    <text evidence="3">The sequence shown here is derived from an EMBL/GenBank/DDBJ whole genome shotgun (WGS) entry which is preliminary data.</text>
</comment>
<dbReference type="PROSITE" id="PS51257">
    <property type="entry name" value="PROKAR_LIPOPROTEIN"/>
    <property type="match status" value="1"/>
</dbReference>
<name>A0A918EHA2_9PSEU</name>